<dbReference type="RefSeq" id="WP_220100465.1">
    <property type="nucleotide sequence ID" value="NZ_BLKT01000003.1"/>
</dbReference>
<evidence type="ECO:0000313" key="1">
    <source>
        <dbReference type="EMBL" id="GFG59842.1"/>
    </source>
</evidence>
<keyword evidence="2" id="KW-1185">Reference proteome</keyword>
<protein>
    <submittedName>
        <fullName evidence="1">Uncharacterized protein</fullName>
    </submittedName>
</protein>
<gene>
    <name evidence="1" type="ORF">MMUR_39780</name>
</gene>
<organism evidence="1 2">
    <name type="scientific">Mycolicibacterium murale</name>
    <dbReference type="NCBI Taxonomy" id="182220"/>
    <lineage>
        <taxon>Bacteria</taxon>
        <taxon>Bacillati</taxon>
        <taxon>Actinomycetota</taxon>
        <taxon>Actinomycetes</taxon>
        <taxon>Mycobacteriales</taxon>
        <taxon>Mycobacteriaceae</taxon>
        <taxon>Mycolicibacterium</taxon>
    </lineage>
</organism>
<dbReference type="EMBL" id="BLKT01000003">
    <property type="protein sequence ID" value="GFG59842.1"/>
    <property type="molecule type" value="Genomic_DNA"/>
</dbReference>
<evidence type="ECO:0000313" key="2">
    <source>
        <dbReference type="Proteomes" id="UP000465241"/>
    </source>
</evidence>
<reference evidence="1 2" key="1">
    <citation type="journal article" date="2019" name="Emerg. Microbes Infect.">
        <title>Comprehensive subspecies identification of 175 nontuberculous mycobacteria species based on 7547 genomic profiles.</title>
        <authorList>
            <person name="Matsumoto Y."/>
            <person name="Kinjo T."/>
            <person name="Motooka D."/>
            <person name="Nabeya D."/>
            <person name="Jung N."/>
            <person name="Uechi K."/>
            <person name="Horii T."/>
            <person name="Iida T."/>
            <person name="Fujita J."/>
            <person name="Nakamura S."/>
        </authorList>
    </citation>
    <scope>NUCLEOTIDE SEQUENCE [LARGE SCALE GENOMIC DNA]</scope>
    <source>
        <strain evidence="1 2">JCM 13392</strain>
    </source>
</reference>
<sequence length="126" mass="13536">MPTFCGAGVRPAVAADATRRSYPMVEYSEAGDYGYEPAGAAHVERNGCAERFECGVCRLKLDRRGYLVEAFIPLEVVPEPDAATEDEISEYEEARSTFPLAGHHSLSCLDVGGGFRSTSGVSPSSR</sequence>
<accession>A0A7I9WQ39</accession>
<dbReference type="Proteomes" id="UP000465241">
    <property type="component" value="Unassembled WGS sequence"/>
</dbReference>
<dbReference type="AlphaFoldDB" id="A0A7I9WQ39"/>
<comment type="caution">
    <text evidence="1">The sequence shown here is derived from an EMBL/GenBank/DDBJ whole genome shotgun (WGS) entry which is preliminary data.</text>
</comment>
<proteinExistence type="predicted"/>
<name>A0A7I9WQ39_9MYCO</name>